<evidence type="ECO:0000313" key="3">
    <source>
        <dbReference type="Proteomes" id="UP001163152"/>
    </source>
</evidence>
<sequence>MKLSLKRIAATLDQLGAYISAANICPIDYSDYATSHVGLSRLGLRSAMSSTQPAKMKSSSIEPFPLPNPLGGALSTTPGTSGMSPKPSKKQSQDQSASQRHQAQRIAPTDAMASGGASLTGQPGTMMSPGKPGKGHPTPDPSQRAGLEMGEPRYAANPNLAIGLLKQVETLVQGWQAELEQIAQQIRAIYDDGPIVDGWLESYPADAQPAQAASVSVLRYAEIDHLMKLVEQICATQPTSMSEDMCRTQYRLCGLDPDGKLWSRPCPSQQVPYVSLAIARYQKLRTLFAKKQSIDARLMNLVESLTRLHGQIGHH</sequence>
<evidence type="ECO:0000313" key="2">
    <source>
        <dbReference type="EMBL" id="WAL62685.1"/>
    </source>
</evidence>
<proteinExistence type="predicted"/>
<organism evidence="2 3">
    <name type="scientific">Thermocoleostomius sinensis A174</name>
    <dbReference type="NCBI Taxonomy" id="2016057"/>
    <lineage>
        <taxon>Bacteria</taxon>
        <taxon>Bacillati</taxon>
        <taxon>Cyanobacteriota</taxon>
        <taxon>Cyanophyceae</taxon>
        <taxon>Oculatellales</taxon>
        <taxon>Oculatellaceae</taxon>
        <taxon>Thermocoleostomius</taxon>
    </lineage>
</organism>
<dbReference type="Proteomes" id="UP001163152">
    <property type="component" value="Chromosome"/>
</dbReference>
<keyword evidence="3" id="KW-1185">Reference proteome</keyword>
<feature type="compositionally biased region" description="Polar residues" evidence="1">
    <location>
        <begin position="74"/>
        <end position="83"/>
    </location>
</feature>
<feature type="region of interest" description="Disordered" evidence="1">
    <location>
        <begin position="50"/>
        <end position="147"/>
    </location>
</feature>
<dbReference type="EMBL" id="CP113797">
    <property type="protein sequence ID" value="WAL62685.1"/>
    <property type="molecule type" value="Genomic_DNA"/>
</dbReference>
<dbReference type="KEGG" id="tsin:OXH18_12040"/>
<name>A0A9E8ZK48_9CYAN</name>
<gene>
    <name evidence="2" type="ORF">OXH18_12040</name>
</gene>
<accession>A0A9E8ZK48</accession>
<dbReference type="RefSeq" id="WP_268613023.1">
    <property type="nucleotide sequence ID" value="NZ_CP113797.1"/>
</dbReference>
<dbReference type="AlphaFoldDB" id="A0A9E8ZK48"/>
<protein>
    <submittedName>
        <fullName evidence="2">Uncharacterized protein</fullName>
    </submittedName>
</protein>
<feature type="compositionally biased region" description="Polar residues" evidence="1">
    <location>
        <begin position="50"/>
        <end position="61"/>
    </location>
</feature>
<reference evidence="2" key="1">
    <citation type="submission" date="2022-12" db="EMBL/GenBank/DDBJ databases">
        <title>Polyphasic identification of a Novel Hot-Spring Cyanobacterium Ocullathermofonsia sinensis gen nov. sp. nov. and Genomic Insights on its Adaptations to the Thermal Habitat.</title>
        <authorList>
            <person name="Daroch M."/>
            <person name="Tang J."/>
            <person name="Jiang Y."/>
        </authorList>
    </citation>
    <scope>NUCLEOTIDE SEQUENCE</scope>
    <source>
        <strain evidence="2">PKUAC-SCTA174</strain>
    </source>
</reference>
<evidence type="ECO:0000256" key="1">
    <source>
        <dbReference type="SAM" id="MobiDB-lite"/>
    </source>
</evidence>